<comment type="caution">
    <text evidence="2">The sequence shown here is derived from an EMBL/GenBank/DDBJ whole genome shotgun (WGS) entry which is preliminary data.</text>
</comment>
<sequence length="171" mass="19073">MAEPYRKGEYVRYACNGVCLVDDIRLDVPAGKGTPKEFYILKPVSNPASTIFVPTGSPALVEKMARLPNREELDQLILSVKDHPLPWIEDRKARLASFQTIVKACDLRELICLVVCISRRKRSLLATGKKLGASDETLLQRAEGLIANQVSFVLQVEDSQVGTYIREKLTS</sequence>
<dbReference type="EMBL" id="QQRQ01000006">
    <property type="protein sequence ID" value="RFT06824.1"/>
    <property type="molecule type" value="Genomic_DNA"/>
</dbReference>
<gene>
    <name evidence="2" type="ORF">DV520_05065</name>
</gene>
<dbReference type="InterPro" id="IPR042215">
    <property type="entry name" value="CarD-like_C"/>
</dbReference>
<keyword evidence="3" id="KW-1185">Reference proteome</keyword>
<dbReference type="OrthoDB" id="9786074at2"/>
<proteinExistence type="predicted"/>
<protein>
    <recommendedName>
        <fullName evidence="1">CarD-like/TRCF RNAP-interacting domain-containing protein</fullName>
    </recommendedName>
</protein>
<dbReference type="AlphaFoldDB" id="A0A3E2B4A6"/>
<dbReference type="Proteomes" id="UP000260649">
    <property type="component" value="Unassembled WGS sequence"/>
</dbReference>
<dbReference type="InterPro" id="IPR003711">
    <property type="entry name" value="CarD-like/TRCF_RID"/>
</dbReference>
<dbReference type="Gene3D" id="1.20.58.1290">
    <property type="entry name" value="CarD-like, C-terminal domain"/>
    <property type="match status" value="1"/>
</dbReference>
<feature type="domain" description="CarD-like/TRCF RNAP-interacting" evidence="1">
    <location>
        <begin position="6"/>
        <end position="63"/>
    </location>
</feature>
<dbReference type="GeneID" id="97995105"/>
<reference evidence="2 3" key="1">
    <citation type="submission" date="2018-07" db="EMBL/GenBank/DDBJ databases">
        <title>GABA Modulating Bacteria of the Human Gut Microbiota.</title>
        <authorList>
            <person name="Strandwitz P."/>
            <person name="Kim K.H."/>
            <person name="Terekhova D."/>
            <person name="Liu J.K."/>
            <person name="Sharma A."/>
            <person name="Levering J."/>
            <person name="Mcdonald D."/>
            <person name="Dietrich D."/>
            <person name="Ramadhar T.R."/>
            <person name="Lekbua A."/>
            <person name="Mroue N."/>
            <person name="Liston C."/>
            <person name="Stewart E.J."/>
            <person name="Dubin M.J."/>
            <person name="Zengler K."/>
            <person name="Knight R."/>
            <person name="Gilbert J.A."/>
            <person name="Clardy J."/>
            <person name="Lewis K."/>
        </authorList>
    </citation>
    <scope>NUCLEOTIDE SEQUENCE [LARGE SCALE GENOMIC DNA]</scope>
    <source>
        <strain evidence="2 3">KLE1738</strain>
    </source>
</reference>
<evidence type="ECO:0000259" key="1">
    <source>
        <dbReference type="Pfam" id="PF02559"/>
    </source>
</evidence>
<dbReference type="RefSeq" id="WP_021918771.1">
    <property type="nucleotide sequence ID" value="NZ_CAKXKJ010000006.1"/>
</dbReference>
<dbReference type="Pfam" id="PF02559">
    <property type="entry name" value="CarD_TRCF_RID"/>
    <property type="match status" value="1"/>
</dbReference>
<dbReference type="Gene3D" id="2.40.10.170">
    <property type="match status" value="1"/>
</dbReference>
<evidence type="ECO:0000313" key="3">
    <source>
        <dbReference type="Proteomes" id="UP000260649"/>
    </source>
</evidence>
<evidence type="ECO:0000313" key="2">
    <source>
        <dbReference type="EMBL" id="RFT06824.1"/>
    </source>
</evidence>
<accession>A0A3E2B4A6</accession>
<name>A0A3E2B4A6_9FIRM</name>
<organism evidence="2 3">
    <name type="scientific">Evtepia gabavorous</name>
    <dbReference type="NCBI Taxonomy" id="2211183"/>
    <lineage>
        <taxon>Bacteria</taxon>
        <taxon>Bacillati</taxon>
        <taxon>Bacillota</taxon>
        <taxon>Clostridia</taxon>
        <taxon>Eubacteriales</taxon>
        <taxon>Evtepia</taxon>
    </lineage>
</organism>